<evidence type="ECO:0000313" key="2">
    <source>
        <dbReference type="Proteomes" id="UP000027222"/>
    </source>
</evidence>
<dbReference type="AlphaFoldDB" id="A0A067T810"/>
<accession>A0A067T810</accession>
<keyword evidence="2" id="KW-1185">Reference proteome</keyword>
<organism evidence="1 2">
    <name type="scientific">Galerina marginata (strain CBS 339.88)</name>
    <dbReference type="NCBI Taxonomy" id="685588"/>
    <lineage>
        <taxon>Eukaryota</taxon>
        <taxon>Fungi</taxon>
        <taxon>Dikarya</taxon>
        <taxon>Basidiomycota</taxon>
        <taxon>Agaricomycotina</taxon>
        <taxon>Agaricomycetes</taxon>
        <taxon>Agaricomycetidae</taxon>
        <taxon>Agaricales</taxon>
        <taxon>Agaricineae</taxon>
        <taxon>Strophariaceae</taxon>
        <taxon>Galerina</taxon>
    </lineage>
</organism>
<reference evidence="2" key="1">
    <citation type="journal article" date="2014" name="Proc. Natl. Acad. Sci. U.S.A.">
        <title>Extensive sampling of basidiomycete genomes demonstrates inadequacy of the white-rot/brown-rot paradigm for wood decay fungi.</title>
        <authorList>
            <person name="Riley R."/>
            <person name="Salamov A.A."/>
            <person name="Brown D.W."/>
            <person name="Nagy L.G."/>
            <person name="Floudas D."/>
            <person name="Held B.W."/>
            <person name="Levasseur A."/>
            <person name="Lombard V."/>
            <person name="Morin E."/>
            <person name="Otillar R."/>
            <person name="Lindquist E.A."/>
            <person name="Sun H."/>
            <person name="LaButti K.M."/>
            <person name="Schmutz J."/>
            <person name="Jabbour D."/>
            <person name="Luo H."/>
            <person name="Baker S.E."/>
            <person name="Pisabarro A.G."/>
            <person name="Walton J.D."/>
            <person name="Blanchette R.A."/>
            <person name="Henrissat B."/>
            <person name="Martin F."/>
            <person name="Cullen D."/>
            <person name="Hibbett D.S."/>
            <person name="Grigoriev I.V."/>
        </authorList>
    </citation>
    <scope>NUCLEOTIDE SEQUENCE [LARGE SCALE GENOMIC DNA]</scope>
    <source>
        <strain evidence="2">CBS 339.88</strain>
    </source>
</reference>
<sequence length="183" mass="19639">MGACERAARGLQTLDWEAPHRKTTAVWGHSLPVVVDVAGIDLLVQCAIPAYSHSIRTDLSPAYAPVLRELRAGFTHTAESECDGSANIAWCTEAHYLPTPTLSWFGQNLMFAPRSVGALGQRTLVTIGANPACCSSAEDWWVQGVSTKKKAHQDAPPALALTEPASVDAVNRPHLVLALFRTA</sequence>
<name>A0A067T810_GALM3</name>
<protein>
    <submittedName>
        <fullName evidence="1">Uncharacterized protein</fullName>
    </submittedName>
</protein>
<gene>
    <name evidence="1" type="ORF">GALMADRAFT_154260</name>
</gene>
<dbReference type="EMBL" id="KL142373">
    <property type="protein sequence ID" value="KDR79340.1"/>
    <property type="molecule type" value="Genomic_DNA"/>
</dbReference>
<dbReference type="HOGENOM" id="CLU_1475274_0_0_1"/>
<dbReference type="Proteomes" id="UP000027222">
    <property type="component" value="Unassembled WGS sequence"/>
</dbReference>
<proteinExistence type="predicted"/>
<evidence type="ECO:0000313" key="1">
    <source>
        <dbReference type="EMBL" id="KDR79340.1"/>
    </source>
</evidence>